<evidence type="ECO:0000256" key="7">
    <source>
        <dbReference type="ARBA" id="ARBA00024799"/>
    </source>
</evidence>
<evidence type="ECO:0000256" key="5">
    <source>
        <dbReference type="ARBA" id="ARBA00022840"/>
    </source>
</evidence>
<dbReference type="AlphaFoldDB" id="A0A1G2LQQ3"/>
<evidence type="ECO:0000256" key="9">
    <source>
        <dbReference type="ARBA" id="ARBA00047913"/>
    </source>
</evidence>
<evidence type="ECO:0000256" key="2">
    <source>
        <dbReference type="ARBA" id="ARBA00011123"/>
    </source>
</evidence>
<feature type="region of interest" description="Disordered" evidence="11">
    <location>
        <begin position="213"/>
        <end position="232"/>
    </location>
</feature>
<dbReference type="GO" id="GO:0050566">
    <property type="term" value="F:asparaginyl-tRNA synthase (glutamine-hydrolyzing) activity"/>
    <property type="evidence" value="ECO:0007669"/>
    <property type="project" value="RHEA"/>
</dbReference>
<comment type="similarity">
    <text evidence="1 10">Belongs to the GatB/GatE family. GatB subfamily.</text>
</comment>
<dbReference type="FunFam" id="1.10.10.410:FF:000001">
    <property type="entry name" value="Aspartyl/glutamyl-tRNA(Asn/Gln) amidotransferase subunit B"/>
    <property type="match status" value="1"/>
</dbReference>
<dbReference type="EC" id="6.3.5.-" evidence="10"/>
<dbReference type="HAMAP" id="MF_00121">
    <property type="entry name" value="GatB"/>
    <property type="match status" value="1"/>
</dbReference>
<dbReference type="Pfam" id="PF02637">
    <property type="entry name" value="GatB_Yqey"/>
    <property type="match status" value="1"/>
</dbReference>
<dbReference type="GO" id="GO:0005524">
    <property type="term" value="F:ATP binding"/>
    <property type="evidence" value="ECO:0007669"/>
    <property type="project" value="UniProtKB-KW"/>
</dbReference>
<dbReference type="EMBL" id="MHQY01000033">
    <property type="protein sequence ID" value="OHA13172.1"/>
    <property type="molecule type" value="Genomic_DNA"/>
</dbReference>
<organism evidence="13 14">
    <name type="scientific">Candidatus Sungbacteria bacterium RIFCSPLOWO2_12_FULL_41_11</name>
    <dbReference type="NCBI Taxonomy" id="1802286"/>
    <lineage>
        <taxon>Bacteria</taxon>
        <taxon>Candidatus Sungiibacteriota</taxon>
    </lineage>
</organism>
<gene>
    <name evidence="10" type="primary">gatB</name>
    <name evidence="13" type="ORF">A3G49_02295</name>
</gene>
<dbReference type="InterPro" id="IPR023168">
    <property type="entry name" value="GatB_Yqey_C_2"/>
</dbReference>
<dbReference type="InterPro" id="IPR004413">
    <property type="entry name" value="GatB"/>
</dbReference>
<dbReference type="InterPro" id="IPR003789">
    <property type="entry name" value="Asn/Gln_tRNA_amidoTrase-B-like"/>
</dbReference>
<evidence type="ECO:0000256" key="3">
    <source>
        <dbReference type="ARBA" id="ARBA00022598"/>
    </source>
</evidence>
<dbReference type="InterPro" id="IPR042114">
    <property type="entry name" value="GatB_C_1"/>
</dbReference>
<reference evidence="13 14" key="1">
    <citation type="journal article" date="2016" name="Nat. Commun.">
        <title>Thousands of microbial genomes shed light on interconnected biogeochemical processes in an aquifer system.</title>
        <authorList>
            <person name="Anantharaman K."/>
            <person name="Brown C.T."/>
            <person name="Hug L.A."/>
            <person name="Sharon I."/>
            <person name="Castelle C.J."/>
            <person name="Probst A.J."/>
            <person name="Thomas B.C."/>
            <person name="Singh A."/>
            <person name="Wilkins M.J."/>
            <person name="Karaoz U."/>
            <person name="Brodie E.L."/>
            <person name="Williams K.H."/>
            <person name="Hubbard S.S."/>
            <person name="Banfield J.F."/>
        </authorList>
    </citation>
    <scope>NUCLEOTIDE SEQUENCE [LARGE SCALE GENOMIC DNA]</scope>
</reference>
<dbReference type="InterPro" id="IPR017959">
    <property type="entry name" value="Asn/Gln-tRNA_amidoTrfase_suB/E"/>
</dbReference>
<dbReference type="InterPro" id="IPR006075">
    <property type="entry name" value="Asn/Gln-tRNA_Trfase_suB/E_cat"/>
</dbReference>
<comment type="subunit">
    <text evidence="2 10">Heterotrimer of A, B and C subunits.</text>
</comment>
<dbReference type="InterPro" id="IPR017958">
    <property type="entry name" value="Gln-tRNA_amidoTrfase_suB_CS"/>
</dbReference>
<evidence type="ECO:0000313" key="13">
    <source>
        <dbReference type="EMBL" id="OHA13172.1"/>
    </source>
</evidence>
<evidence type="ECO:0000259" key="12">
    <source>
        <dbReference type="SMART" id="SM00845"/>
    </source>
</evidence>
<dbReference type="SMART" id="SM00845">
    <property type="entry name" value="GatB_Yqey"/>
    <property type="match status" value="1"/>
</dbReference>
<dbReference type="InterPro" id="IPR018027">
    <property type="entry name" value="Asn/Gln_amidotransferase"/>
</dbReference>
<dbReference type="NCBIfam" id="TIGR00133">
    <property type="entry name" value="gatB"/>
    <property type="match status" value="1"/>
</dbReference>
<dbReference type="SUPFAM" id="SSF89095">
    <property type="entry name" value="GatB/YqeY motif"/>
    <property type="match status" value="1"/>
</dbReference>
<evidence type="ECO:0000256" key="4">
    <source>
        <dbReference type="ARBA" id="ARBA00022741"/>
    </source>
</evidence>
<feature type="region of interest" description="Disordered" evidence="11">
    <location>
        <begin position="278"/>
        <end position="300"/>
    </location>
</feature>
<dbReference type="GO" id="GO:0006412">
    <property type="term" value="P:translation"/>
    <property type="evidence" value="ECO:0007669"/>
    <property type="project" value="UniProtKB-UniRule"/>
</dbReference>
<evidence type="ECO:0000256" key="6">
    <source>
        <dbReference type="ARBA" id="ARBA00022917"/>
    </source>
</evidence>
<dbReference type="Gene3D" id="1.10.150.380">
    <property type="entry name" value="GatB domain, N-terminal subdomain"/>
    <property type="match status" value="1"/>
</dbReference>
<dbReference type="PROSITE" id="PS01234">
    <property type="entry name" value="GATB"/>
    <property type="match status" value="1"/>
</dbReference>
<comment type="catalytic activity">
    <reaction evidence="9 10">
        <text>L-glutamyl-tRNA(Gln) + L-glutamine + ATP + H2O = L-glutaminyl-tRNA(Gln) + L-glutamate + ADP + phosphate + H(+)</text>
        <dbReference type="Rhea" id="RHEA:17521"/>
        <dbReference type="Rhea" id="RHEA-COMP:9681"/>
        <dbReference type="Rhea" id="RHEA-COMP:9684"/>
        <dbReference type="ChEBI" id="CHEBI:15377"/>
        <dbReference type="ChEBI" id="CHEBI:15378"/>
        <dbReference type="ChEBI" id="CHEBI:29985"/>
        <dbReference type="ChEBI" id="CHEBI:30616"/>
        <dbReference type="ChEBI" id="CHEBI:43474"/>
        <dbReference type="ChEBI" id="CHEBI:58359"/>
        <dbReference type="ChEBI" id="CHEBI:78520"/>
        <dbReference type="ChEBI" id="CHEBI:78521"/>
        <dbReference type="ChEBI" id="CHEBI:456216"/>
    </reaction>
</comment>
<evidence type="ECO:0000256" key="1">
    <source>
        <dbReference type="ARBA" id="ARBA00005306"/>
    </source>
</evidence>
<name>A0A1G2LQQ3_9BACT</name>
<feature type="compositionally biased region" description="Basic and acidic residues" evidence="11">
    <location>
        <begin position="278"/>
        <end position="299"/>
    </location>
</feature>
<comment type="function">
    <text evidence="7 10">Allows the formation of correctly charged Asn-tRNA(Asn) or Gln-tRNA(Gln) through the transamidation of misacylated Asp-tRNA(Asn) or Glu-tRNA(Gln) in organisms which lack either or both of asparaginyl-tRNA or glutaminyl-tRNA synthetases. The reaction takes place in the presence of glutamine and ATP through an activated phospho-Asp-tRNA(Asn) or phospho-Glu-tRNA(Gln).</text>
</comment>
<dbReference type="NCBIfam" id="NF004014">
    <property type="entry name" value="PRK05477.1-4"/>
    <property type="match status" value="1"/>
</dbReference>
<keyword evidence="3 10" id="KW-0436">Ligase</keyword>
<protein>
    <recommendedName>
        <fullName evidence="10">Aspartyl/glutamyl-tRNA(Asn/Gln) amidotransferase subunit B</fullName>
        <shortName evidence="10">Asp/Glu-ADT subunit B</shortName>
        <ecNumber evidence="10">6.3.5.-</ecNumber>
    </recommendedName>
</protein>
<accession>A0A1G2LQQ3</accession>
<dbReference type="Pfam" id="PF02934">
    <property type="entry name" value="GatB_N"/>
    <property type="match status" value="1"/>
</dbReference>
<comment type="catalytic activity">
    <reaction evidence="8 10">
        <text>L-aspartyl-tRNA(Asn) + L-glutamine + ATP + H2O = L-asparaginyl-tRNA(Asn) + L-glutamate + ADP + phosphate + 2 H(+)</text>
        <dbReference type="Rhea" id="RHEA:14513"/>
        <dbReference type="Rhea" id="RHEA-COMP:9674"/>
        <dbReference type="Rhea" id="RHEA-COMP:9677"/>
        <dbReference type="ChEBI" id="CHEBI:15377"/>
        <dbReference type="ChEBI" id="CHEBI:15378"/>
        <dbReference type="ChEBI" id="CHEBI:29985"/>
        <dbReference type="ChEBI" id="CHEBI:30616"/>
        <dbReference type="ChEBI" id="CHEBI:43474"/>
        <dbReference type="ChEBI" id="CHEBI:58359"/>
        <dbReference type="ChEBI" id="CHEBI:78515"/>
        <dbReference type="ChEBI" id="CHEBI:78516"/>
        <dbReference type="ChEBI" id="CHEBI:456216"/>
    </reaction>
</comment>
<dbReference type="NCBIfam" id="NF004012">
    <property type="entry name" value="PRK05477.1-2"/>
    <property type="match status" value="1"/>
</dbReference>
<keyword evidence="4 10" id="KW-0547">Nucleotide-binding</keyword>
<keyword evidence="6 10" id="KW-0648">Protein biosynthesis</keyword>
<comment type="caution">
    <text evidence="13">The sequence shown here is derived from an EMBL/GenBank/DDBJ whole genome shotgun (WGS) entry which is preliminary data.</text>
</comment>
<dbReference type="Gene3D" id="1.10.10.410">
    <property type="match status" value="1"/>
</dbReference>
<dbReference type="Proteomes" id="UP000177171">
    <property type="component" value="Unassembled WGS sequence"/>
</dbReference>
<dbReference type="SUPFAM" id="SSF55931">
    <property type="entry name" value="Glutamine synthetase/guanido kinase"/>
    <property type="match status" value="1"/>
</dbReference>
<keyword evidence="5 10" id="KW-0067">ATP-binding</keyword>
<evidence type="ECO:0000313" key="14">
    <source>
        <dbReference type="Proteomes" id="UP000177171"/>
    </source>
</evidence>
<dbReference type="PANTHER" id="PTHR11659">
    <property type="entry name" value="GLUTAMYL-TRNA GLN AMIDOTRANSFERASE SUBUNIT B MITOCHONDRIAL AND PROKARYOTIC PET112-RELATED"/>
    <property type="match status" value="1"/>
</dbReference>
<evidence type="ECO:0000256" key="10">
    <source>
        <dbReference type="HAMAP-Rule" id="MF_00121"/>
    </source>
</evidence>
<sequence length="527" mass="59218">MTSEKLATYAPVIGLEIHAELNTKTKMFCDSLNDPDEKHPNLNICPVCMGHPGTLPVINQEAVKKVIQVGLALGGEIPEFSQFDRKNYFYPDLPKGYQISQYKYPLVQGGVLEIGGKKIRITRIHLEEDAGRLIHEGGPSTSPGRQASLVDFNRAGRPLMELVTEPDLRSGEDVRVFGEKLQQILRYVGASNADMEKGEMRVEVNISLRQIPNPKSQIPNKSEIQNSNDPNTFGTKVEIKNINSFKYAEDAVNYEIKRQTEILESGGKIVQETRGWNERKGESFSQRSKEESHDYRYFPEPDLPPLNISRELVEELKGSLRELPEAKKLRFIDEYGIDAKLAEIIVREKALADYFESVVSEVKEWEASTPETIKVQPSAGGQTLNLARLAANFITGDFLKLLHETSASVSETLITPENFGEFLTYLAEDKISSAGAKIVFEEMFRTGADPSEIIRDKNMLQVNDSSELEAIIKKIIEANPKPVDDYKKGAQNSLQFLMGQVMKETKGRANPKMVQDLIQKFIEVRLP</sequence>
<dbReference type="InterPro" id="IPR014746">
    <property type="entry name" value="Gln_synth/guanido_kin_cat_dom"/>
</dbReference>
<dbReference type="GO" id="GO:0050567">
    <property type="term" value="F:glutaminyl-tRNA synthase (glutamine-hydrolyzing) activity"/>
    <property type="evidence" value="ECO:0007669"/>
    <property type="project" value="UniProtKB-UniRule"/>
</dbReference>
<evidence type="ECO:0000256" key="11">
    <source>
        <dbReference type="SAM" id="MobiDB-lite"/>
    </source>
</evidence>
<feature type="domain" description="Asn/Gln amidotransferase" evidence="12">
    <location>
        <begin position="353"/>
        <end position="522"/>
    </location>
</feature>
<proteinExistence type="inferred from homology"/>
<evidence type="ECO:0000256" key="8">
    <source>
        <dbReference type="ARBA" id="ARBA00047380"/>
    </source>
</evidence>